<dbReference type="EMBL" id="CADCTP010000001">
    <property type="protein sequence ID" value="CAA9210748.1"/>
    <property type="molecule type" value="Genomic_DNA"/>
</dbReference>
<dbReference type="CDD" id="cd02042">
    <property type="entry name" value="ParAB_family"/>
    <property type="match status" value="1"/>
</dbReference>
<dbReference type="Pfam" id="PF13614">
    <property type="entry name" value="AAA_31"/>
    <property type="match status" value="1"/>
</dbReference>
<proteinExistence type="predicted"/>
<reference evidence="2" key="1">
    <citation type="submission" date="2020-02" db="EMBL/GenBank/DDBJ databases">
        <authorList>
            <person name="Meier V. D."/>
        </authorList>
    </citation>
    <scope>NUCLEOTIDE SEQUENCE</scope>
    <source>
        <strain evidence="2">AVDCRST_MAG41</strain>
    </source>
</reference>
<dbReference type="InterPro" id="IPR050678">
    <property type="entry name" value="DNA_Partitioning_ATPase"/>
</dbReference>
<dbReference type="InterPro" id="IPR025669">
    <property type="entry name" value="AAA_dom"/>
</dbReference>
<feature type="domain" description="AAA" evidence="1">
    <location>
        <begin position="1"/>
        <end position="203"/>
    </location>
</feature>
<evidence type="ECO:0000313" key="2">
    <source>
        <dbReference type="EMBL" id="CAA9210748.1"/>
    </source>
</evidence>
<dbReference type="AlphaFoldDB" id="A0A6J4H1E4"/>
<name>A0A6J4H1E4_9ACTN</name>
<gene>
    <name evidence="2" type="ORF">AVDCRST_MAG41-281</name>
</gene>
<protein>
    <submittedName>
        <fullName evidence="2">Chromosome (Plasmid) partitioning protein ParA</fullName>
    </submittedName>
</protein>
<dbReference type="PANTHER" id="PTHR13696">
    <property type="entry name" value="P-LOOP CONTAINING NUCLEOSIDE TRIPHOSPHATE HYDROLASE"/>
    <property type="match status" value="1"/>
</dbReference>
<organism evidence="2">
    <name type="scientific">uncultured Mycobacteriales bacterium</name>
    <dbReference type="NCBI Taxonomy" id="581187"/>
    <lineage>
        <taxon>Bacteria</taxon>
        <taxon>Bacillati</taxon>
        <taxon>Actinomycetota</taxon>
        <taxon>Actinomycetes</taxon>
        <taxon>Mycobacteriales</taxon>
        <taxon>environmental samples</taxon>
    </lineage>
</organism>
<dbReference type="SUPFAM" id="SSF52540">
    <property type="entry name" value="P-loop containing nucleoside triphosphate hydrolases"/>
    <property type="match status" value="1"/>
</dbReference>
<sequence length="301" mass="32450">MKVVSVINHKGGVGKTTLTSNLGAGLAARGKKVLLIDLDSQASLTVSFFTQAEWQTDLVPDRTIKNWFEGLRGEGPDSMSSLIAKPERVSAYLTHTGGFLDLISAHRDLSEVDTALAAQLLLDPEHYLAAHRRLREGLQEKAFADYDVTLIDCAPNFGLIAKNAVAASDMLLIPTRPDYLSINGIDSLGRKVQAFAQEYNEQLGEAGDPGAPLGRPPAAVVFTMVQLHDNQPIESQRSYISRVSGLGVPTFQTTVRDSKAVYGPAPEYGVPVILAGTGRALTRELRDLVSEMVAHLDEVAS</sequence>
<accession>A0A6J4H1E4</accession>
<dbReference type="Gene3D" id="3.40.50.300">
    <property type="entry name" value="P-loop containing nucleotide triphosphate hydrolases"/>
    <property type="match status" value="1"/>
</dbReference>
<dbReference type="InterPro" id="IPR027417">
    <property type="entry name" value="P-loop_NTPase"/>
</dbReference>
<evidence type="ECO:0000259" key="1">
    <source>
        <dbReference type="Pfam" id="PF13614"/>
    </source>
</evidence>
<dbReference type="PANTHER" id="PTHR13696:SF99">
    <property type="entry name" value="COBYRINIC ACID AC-DIAMIDE SYNTHASE"/>
    <property type="match status" value="1"/>
</dbReference>